<dbReference type="Proteomes" id="UP000295151">
    <property type="component" value="Unassembled WGS sequence"/>
</dbReference>
<keyword evidence="2" id="KW-0326">Glycosidase</keyword>
<keyword evidence="4" id="KW-1185">Reference proteome</keyword>
<accession>A0A4R7TE04</accession>
<evidence type="ECO:0000313" key="4">
    <source>
        <dbReference type="Proteomes" id="UP000295151"/>
    </source>
</evidence>
<dbReference type="CDD" id="cd14791">
    <property type="entry name" value="GH36"/>
    <property type="match status" value="1"/>
</dbReference>
<keyword evidence="1" id="KW-0378">Hydrolase</keyword>
<dbReference type="InterPro" id="IPR050985">
    <property type="entry name" value="Alpha-glycosidase_related"/>
</dbReference>
<organism evidence="3 4">
    <name type="scientific">Kribbella voronezhensis</name>
    <dbReference type="NCBI Taxonomy" id="2512212"/>
    <lineage>
        <taxon>Bacteria</taxon>
        <taxon>Bacillati</taxon>
        <taxon>Actinomycetota</taxon>
        <taxon>Actinomycetes</taxon>
        <taxon>Propionibacteriales</taxon>
        <taxon>Kribbellaceae</taxon>
        <taxon>Kribbella</taxon>
    </lineage>
</organism>
<dbReference type="SUPFAM" id="SSF51445">
    <property type="entry name" value="(Trans)glycosidases"/>
    <property type="match status" value="1"/>
</dbReference>
<reference evidence="3 4" key="1">
    <citation type="submission" date="2019-03" db="EMBL/GenBank/DDBJ databases">
        <title>Genomic Encyclopedia of Type Strains, Phase III (KMG-III): the genomes of soil and plant-associated and newly described type strains.</title>
        <authorList>
            <person name="Whitman W."/>
        </authorList>
    </citation>
    <scope>NUCLEOTIDE SEQUENCE [LARGE SCALE GENOMIC DNA]</scope>
    <source>
        <strain evidence="3 4">VKM Ac-2575</strain>
    </source>
</reference>
<dbReference type="InterPro" id="IPR013785">
    <property type="entry name" value="Aldolase_TIM"/>
</dbReference>
<dbReference type="EMBL" id="SOCE01000001">
    <property type="protein sequence ID" value="TDU89746.1"/>
    <property type="molecule type" value="Genomic_DNA"/>
</dbReference>
<proteinExistence type="predicted"/>
<dbReference type="OrthoDB" id="9758822at2"/>
<dbReference type="GO" id="GO:0016052">
    <property type="term" value="P:carbohydrate catabolic process"/>
    <property type="evidence" value="ECO:0007669"/>
    <property type="project" value="InterPro"/>
</dbReference>
<comment type="caution">
    <text evidence="3">The sequence shown here is derived from an EMBL/GenBank/DDBJ whole genome shotgun (WGS) entry which is preliminary data.</text>
</comment>
<evidence type="ECO:0000256" key="1">
    <source>
        <dbReference type="ARBA" id="ARBA00022801"/>
    </source>
</evidence>
<evidence type="ECO:0000256" key="2">
    <source>
        <dbReference type="ARBA" id="ARBA00023295"/>
    </source>
</evidence>
<sequence>MERIAEIEVDPEQGRVYEHGWQSWSPSTDHPVAGTGHRPASPESQLMGYRPDAELPAAGFQGEGLLAVSPAPGEPTHVFAAPGPDVVPSIRATLTGTTLVIEADGQVDQHVTGKSLYAALGDWASTFAPAPKEIRPAPTGWCSWYQYYAAVAESDVRENLEAIGKHELPVDVIQLDDGWQAGVGDWLSVSSRFDPYGSFNLHGHRPRRPLDGLAAITGAIRSAGRRPGVWVAPFILGSDSDQIRRHPDWAGRSLGPGWNQEFYALDLTKPAARGYLVEVFTELTEYFDYFKLDYLFAGALSGLPLYRETLAEIRATIGDSYLLGCGAPILPSVGLVDAMRVGPDIAPHYEPLTDDLSAYSQRAATLSTVGRAWQHGRFWVNDPDCILARPEVEQRESWAATVATSGGLRCSSDRIAALDEWGLHTTRTLLSTAPPPTPFEGPAG</sequence>
<evidence type="ECO:0000313" key="3">
    <source>
        <dbReference type="EMBL" id="TDU89746.1"/>
    </source>
</evidence>
<dbReference type="Gene3D" id="3.20.20.70">
    <property type="entry name" value="Aldolase class I"/>
    <property type="match status" value="1"/>
</dbReference>
<dbReference type="PANTHER" id="PTHR43053">
    <property type="entry name" value="GLYCOSIDASE FAMILY 31"/>
    <property type="match status" value="1"/>
</dbReference>
<protein>
    <submittedName>
        <fullName evidence="3">Alpha-galactosidase</fullName>
    </submittedName>
</protein>
<dbReference type="AlphaFoldDB" id="A0A4R7TE04"/>
<dbReference type="InterPro" id="IPR017853">
    <property type="entry name" value="GH"/>
</dbReference>
<dbReference type="GO" id="GO:0004557">
    <property type="term" value="F:alpha-galactosidase activity"/>
    <property type="evidence" value="ECO:0007669"/>
    <property type="project" value="InterPro"/>
</dbReference>
<name>A0A4R7TE04_9ACTN</name>
<gene>
    <name evidence="3" type="ORF">EV138_3322</name>
</gene>
<dbReference type="PANTHER" id="PTHR43053:SF3">
    <property type="entry name" value="ALPHA-GALACTOSIDASE C-RELATED"/>
    <property type="match status" value="1"/>
</dbReference>
<dbReference type="RefSeq" id="WP_133979775.1">
    <property type="nucleotide sequence ID" value="NZ_SOCE01000001.1"/>
</dbReference>
<dbReference type="InterPro" id="IPR002252">
    <property type="entry name" value="Glyco_hydro_36"/>
</dbReference>
<dbReference type="Pfam" id="PF02065">
    <property type="entry name" value="Melibiase"/>
    <property type="match status" value="1"/>
</dbReference>